<gene>
    <name evidence="1" type="ORF">BGW36DRAFT_428231</name>
</gene>
<organism evidence="1 2">
    <name type="scientific">Talaromyces proteolyticus</name>
    <dbReference type="NCBI Taxonomy" id="1131652"/>
    <lineage>
        <taxon>Eukaryota</taxon>
        <taxon>Fungi</taxon>
        <taxon>Dikarya</taxon>
        <taxon>Ascomycota</taxon>
        <taxon>Pezizomycotina</taxon>
        <taxon>Eurotiomycetes</taxon>
        <taxon>Eurotiomycetidae</taxon>
        <taxon>Eurotiales</taxon>
        <taxon>Trichocomaceae</taxon>
        <taxon>Talaromyces</taxon>
        <taxon>Talaromyces sect. Bacilispori</taxon>
    </lineage>
</organism>
<sequence>MSLYKDSLCEDRTLRITEGELRRHDKVTSIGEADQAITFDSRQNSLFSDVDFYGLFSYTENDSLSTFLVDDLVREDHFAPSVSASVESYTGLPCTHLPPAQSSQDGIQTAPKLASTPFMGLESVNILQKLVNIQLRLTNLVQSLSTSSNIPENIEDVYRIIEALTCVLDELNGGDSVCRQRPSSPSNGAAVLLFSSCYYSLIEACGHFVHMLQLDLQGSRKSSASCDNLSSPIWCTGPQSDNPESALSISVGAFRLAMPRRALAEINLHLVKQTLQNLRSSMQRSGYNSFTGLRPISRARTPVSIEENGDLPHTDSVNSNSLAGLVETALYDLKQREKELFDVLEMASRSDE</sequence>
<name>A0AAD4KPB0_9EURO</name>
<evidence type="ECO:0000313" key="1">
    <source>
        <dbReference type="EMBL" id="KAH8696211.1"/>
    </source>
</evidence>
<evidence type="ECO:0008006" key="3">
    <source>
        <dbReference type="Google" id="ProtNLM"/>
    </source>
</evidence>
<dbReference type="RefSeq" id="XP_046071149.1">
    <property type="nucleotide sequence ID" value="XM_046220519.1"/>
</dbReference>
<proteinExistence type="predicted"/>
<dbReference type="GeneID" id="70250806"/>
<keyword evidence="2" id="KW-1185">Reference proteome</keyword>
<dbReference type="Proteomes" id="UP001201262">
    <property type="component" value="Unassembled WGS sequence"/>
</dbReference>
<dbReference type="AlphaFoldDB" id="A0AAD4KPB0"/>
<reference evidence="1" key="1">
    <citation type="submission" date="2021-12" db="EMBL/GenBank/DDBJ databases">
        <title>Convergent genome expansion in fungi linked to evolution of root-endophyte symbiosis.</title>
        <authorList>
            <consortium name="DOE Joint Genome Institute"/>
            <person name="Ke Y.-H."/>
            <person name="Bonito G."/>
            <person name="Liao H.-L."/>
            <person name="Looney B."/>
            <person name="Rojas-Flechas A."/>
            <person name="Nash J."/>
            <person name="Hameed K."/>
            <person name="Schadt C."/>
            <person name="Martin F."/>
            <person name="Crous P.W."/>
            <person name="Miettinen O."/>
            <person name="Magnuson J.K."/>
            <person name="Labbe J."/>
            <person name="Jacobson D."/>
            <person name="Doktycz M.J."/>
            <person name="Veneault-Fourrey C."/>
            <person name="Kuo A."/>
            <person name="Mondo S."/>
            <person name="Calhoun S."/>
            <person name="Riley R."/>
            <person name="Ohm R."/>
            <person name="LaButti K."/>
            <person name="Andreopoulos B."/>
            <person name="Pangilinan J."/>
            <person name="Nolan M."/>
            <person name="Tritt A."/>
            <person name="Clum A."/>
            <person name="Lipzen A."/>
            <person name="Daum C."/>
            <person name="Barry K."/>
            <person name="Grigoriev I.V."/>
            <person name="Vilgalys R."/>
        </authorList>
    </citation>
    <scope>NUCLEOTIDE SEQUENCE</scope>
    <source>
        <strain evidence="1">PMI_201</strain>
    </source>
</reference>
<accession>A0AAD4KPB0</accession>
<dbReference type="EMBL" id="JAJTJA010000007">
    <property type="protein sequence ID" value="KAH8696211.1"/>
    <property type="molecule type" value="Genomic_DNA"/>
</dbReference>
<comment type="caution">
    <text evidence="1">The sequence shown here is derived from an EMBL/GenBank/DDBJ whole genome shotgun (WGS) entry which is preliminary data.</text>
</comment>
<evidence type="ECO:0000313" key="2">
    <source>
        <dbReference type="Proteomes" id="UP001201262"/>
    </source>
</evidence>
<protein>
    <recommendedName>
        <fullName evidence="3">Aflatoxin regulatory protein domain-containing protein</fullName>
    </recommendedName>
</protein>